<dbReference type="OrthoDB" id="410267at2759"/>
<keyword evidence="2 7" id="KW-0812">Transmembrane</keyword>
<feature type="transmembrane region" description="Helical" evidence="7">
    <location>
        <begin position="378"/>
        <end position="397"/>
    </location>
</feature>
<feature type="transmembrane region" description="Helical" evidence="7">
    <location>
        <begin position="409"/>
        <end position="428"/>
    </location>
</feature>
<feature type="transmembrane region" description="Helical" evidence="7">
    <location>
        <begin position="144"/>
        <end position="169"/>
    </location>
</feature>
<dbReference type="SUPFAM" id="SSF103473">
    <property type="entry name" value="MFS general substrate transporter"/>
    <property type="match status" value="2"/>
</dbReference>
<evidence type="ECO:0000256" key="2">
    <source>
        <dbReference type="ARBA" id="ARBA00022692"/>
    </source>
</evidence>
<evidence type="ECO:0000313" key="10">
    <source>
        <dbReference type="EMBL" id="KAG6389969.1"/>
    </source>
</evidence>
<gene>
    <name evidence="10" type="ORF">SASPL_151444</name>
</gene>
<sequence length="560" mass="62399">MEPDYNPSRKTLIKNKWVAAAASIWIQCTAGSLYTFSIYSQSLKSTQNYDQSTLTTISWFKDVGANVGLLSGLLYSATAARCGPWVVLLAGALQCFAGYFMMWLAVTGALPRPAPLVMCLYMLVAAHAMTFFNTANVVTGVHNFPSYSGTIVGIMKGFLGLSGAILILVYQTIFKHNPSSYILLLALLPPINTVLFMGFVRIFRTSEEDEIKHLNAFSSFALVLAAYLATVIIIQNIFKLTVSIRALTFSLLVMLLLSPIFIAIRAQRYKSYRMVKSLLEHNQMSDDKDPIDYDDTDTSEDQDGYHELPNGADQVRESNNNMLHLREDVNLIGAMRTISFWLLFFTTACSMGSGLALVNNISQIGESLSYKSIEVDTLVSLWSIWNFLGRFGAGYVSDYFLHAKRWPRPLFMIFTLATMSIGYAMVSFGFPGALYPGSVLVGVCYGSQWSLMPTIASELFGKEHLGTIFNTITSAGPIGSYVLSIWVVGFLYDKEVDGDGNTCIGIQCFRFSFLIMAAVALSGSLVALVLFFWTRKFYKHVVLRRLYHSLRESKRIDYDD</sequence>
<feature type="domain" description="NFD4 C-terminal" evidence="9">
    <location>
        <begin position="327"/>
        <end position="538"/>
    </location>
</feature>
<feature type="transmembrane region" description="Helical" evidence="7">
    <location>
        <begin position="17"/>
        <end position="39"/>
    </location>
</feature>
<proteinExistence type="inferred from homology"/>
<feature type="transmembrane region" description="Helical" evidence="7">
    <location>
        <begin position="85"/>
        <end position="106"/>
    </location>
</feature>
<feature type="transmembrane region" description="Helical" evidence="7">
    <location>
        <begin position="181"/>
        <end position="202"/>
    </location>
</feature>
<evidence type="ECO:0000256" key="3">
    <source>
        <dbReference type="ARBA" id="ARBA00022989"/>
    </source>
</evidence>
<feature type="compositionally biased region" description="Acidic residues" evidence="6">
    <location>
        <begin position="292"/>
        <end position="302"/>
    </location>
</feature>
<reference evidence="10" key="1">
    <citation type="submission" date="2018-01" db="EMBL/GenBank/DDBJ databases">
        <authorList>
            <person name="Mao J.F."/>
        </authorList>
    </citation>
    <scope>NUCLEOTIDE SEQUENCE</scope>
    <source>
        <strain evidence="10">Huo1</strain>
        <tissue evidence="10">Leaf</tissue>
    </source>
</reference>
<dbReference type="PANTHER" id="PTHR21576:SF165">
    <property type="entry name" value="PROTEIN NUCLEAR FUSION DEFECTIVE 4-LIKE"/>
    <property type="match status" value="1"/>
</dbReference>
<dbReference type="InterPro" id="IPR010658">
    <property type="entry name" value="Nodulin-like"/>
</dbReference>
<dbReference type="PANTHER" id="PTHR21576">
    <property type="entry name" value="UNCHARACTERIZED NODULIN-LIKE PROTEIN"/>
    <property type="match status" value="1"/>
</dbReference>
<comment type="caution">
    <text evidence="10">The sequence shown here is derived from an EMBL/GenBank/DDBJ whole genome shotgun (WGS) entry which is preliminary data.</text>
</comment>
<dbReference type="GO" id="GO:0016020">
    <property type="term" value="C:membrane"/>
    <property type="evidence" value="ECO:0007669"/>
    <property type="project" value="UniProtKB-SubCell"/>
</dbReference>
<protein>
    <recommendedName>
        <fullName evidence="12">Nodulin-like domain-containing protein</fullName>
    </recommendedName>
</protein>
<dbReference type="Gene3D" id="1.20.1250.20">
    <property type="entry name" value="MFS general substrate transporter like domains"/>
    <property type="match status" value="1"/>
</dbReference>
<evidence type="ECO:0008006" key="12">
    <source>
        <dbReference type="Google" id="ProtNLM"/>
    </source>
</evidence>
<evidence type="ECO:0000256" key="5">
    <source>
        <dbReference type="ARBA" id="ARBA00044504"/>
    </source>
</evidence>
<dbReference type="AlphaFoldDB" id="A0A8X8Z3L8"/>
<keyword evidence="3 7" id="KW-1133">Transmembrane helix</keyword>
<evidence type="ECO:0000256" key="6">
    <source>
        <dbReference type="SAM" id="MobiDB-lite"/>
    </source>
</evidence>
<name>A0A8X8Z3L8_SALSN</name>
<evidence type="ECO:0000256" key="1">
    <source>
        <dbReference type="ARBA" id="ARBA00004141"/>
    </source>
</evidence>
<feature type="transmembrane region" description="Helical" evidence="7">
    <location>
        <begin position="244"/>
        <end position="264"/>
    </location>
</feature>
<dbReference type="Pfam" id="PF06813">
    <property type="entry name" value="Nodulin-like"/>
    <property type="match status" value="1"/>
</dbReference>
<feature type="transmembrane region" description="Helical" evidence="7">
    <location>
        <begin position="340"/>
        <end position="358"/>
    </location>
</feature>
<evidence type="ECO:0000256" key="7">
    <source>
        <dbReference type="SAM" id="Phobius"/>
    </source>
</evidence>
<feature type="transmembrane region" description="Helical" evidence="7">
    <location>
        <begin position="214"/>
        <end position="238"/>
    </location>
</feature>
<dbReference type="InterPro" id="IPR056555">
    <property type="entry name" value="NFD4_C"/>
</dbReference>
<feature type="transmembrane region" description="Helical" evidence="7">
    <location>
        <begin position="468"/>
        <end position="491"/>
    </location>
</feature>
<accession>A0A8X8Z3L8</accession>
<organism evidence="10">
    <name type="scientific">Salvia splendens</name>
    <name type="common">Scarlet sage</name>
    <dbReference type="NCBI Taxonomy" id="180675"/>
    <lineage>
        <taxon>Eukaryota</taxon>
        <taxon>Viridiplantae</taxon>
        <taxon>Streptophyta</taxon>
        <taxon>Embryophyta</taxon>
        <taxon>Tracheophyta</taxon>
        <taxon>Spermatophyta</taxon>
        <taxon>Magnoliopsida</taxon>
        <taxon>eudicotyledons</taxon>
        <taxon>Gunneridae</taxon>
        <taxon>Pentapetalae</taxon>
        <taxon>asterids</taxon>
        <taxon>lamiids</taxon>
        <taxon>Lamiales</taxon>
        <taxon>Lamiaceae</taxon>
        <taxon>Nepetoideae</taxon>
        <taxon>Mentheae</taxon>
        <taxon>Salviinae</taxon>
        <taxon>Salvia</taxon>
        <taxon>Salvia subgen. Calosphace</taxon>
        <taxon>core Calosphace</taxon>
    </lineage>
</organism>
<feature type="domain" description="Nodulin-like" evidence="8">
    <location>
        <begin position="16"/>
        <end position="264"/>
    </location>
</feature>
<dbReference type="Proteomes" id="UP000298416">
    <property type="component" value="Unassembled WGS sequence"/>
</dbReference>
<feature type="transmembrane region" description="Helical" evidence="7">
    <location>
        <begin position="511"/>
        <end position="534"/>
    </location>
</feature>
<feature type="transmembrane region" description="Helical" evidence="7">
    <location>
        <begin position="112"/>
        <end position="132"/>
    </location>
</feature>
<keyword evidence="4 7" id="KW-0472">Membrane</keyword>
<comment type="similarity">
    <text evidence="5">Belongs to the major facilitator superfamily. Phosphate:H(+) symporter (TC 2.A.1.9) family.</text>
</comment>
<evidence type="ECO:0000313" key="11">
    <source>
        <dbReference type="Proteomes" id="UP000298416"/>
    </source>
</evidence>
<evidence type="ECO:0000259" key="9">
    <source>
        <dbReference type="Pfam" id="PF23262"/>
    </source>
</evidence>
<dbReference type="EMBL" id="PNBA02000020">
    <property type="protein sequence ID" value="KAG6389969.1"/>
    <property type="molecule type" value="Genomic_DNA"/>
</dbReference>
<dbReference type="InterPro" id="IPR036259">
    <property type="entry name" value="MFS_trans_sf"/>
</dbReference>
<dbReference type="CDD" id="cd17354">
    <property type="entry name" value="MFS_Mch1p_like"/>
    <property type="match status" value="1"/>
</dbReference>
<evidence type="ECO:0000256" key="4">
    <source>
        <dbReference type="ARBA" id="ARBA00023136"/>
    </source>
</evidence>
<feature type="region of interest" description="Disordered" evidence="6">
    <location>
        <begin position="286"/>
        <end position="311"/>
    </location>
</feature>
<reference evidence="10" key="2">
    <citation type="submission" date="2020-08" db="EMBL/GenBank/DDBJ databases">
        <title>Plant Genome Project.</title>
        <authorList>
            <person name="Zhang R.-G."/>
        </authorList>
    </citation>
    <scope>NUCLEOTIDE SEQUENCE</scope>
    <source>
        <strain evidence="10">Huo1</strain>
        <tissue evidence="10">Leaf</tissue>
    </source>
</reference>
<comment type="subcellular location">
    <subcellularLocation>
        <location evidence="1">Membrane</location>
        <topology evidence="1">Multi-pass membrane protein</topology>
    </subcellularLocation>
</comment>
<keyword evidence="11" id="KW-1185">Reference proteome</keyword>
<feature type="transmembrane region" description="Helical" evidence="7">
    <location>
        <begin position="59"/>
        <end position="78"/>
    </location>
</feature>
<dbReference type="Pfam" id="PF23262">
    <property type="entry name" value="NFD4_C"/>
    <property type="match status" value="1"/>
</dbReference>
<evidence type="ECO:0000259" key="8">
    <source>
        <dbReference type="Pfam" id="PF06813"/>
    </source>
</evidence>